<dbReference type="PANTHER" id="PTHR43818:SF5">
    <property type="entry name" value="OXIDOREDUCTASE FAMILY PROTEIN"/>
    <property type="match status" value="1"/>
</dbReference>
<dbReference type="InterPro" id="IPR004104">
    <property type="entry name" value="Gfo/Idh/MocA-like_OxRdtase_C"/>
</dbReference>
<evidence type="ECO:0008006" key="5">
    <source>
        <dbReference type="Google" id="ProtNLM"/>
    </source>
</evidence>
<dbReference type="Pfam" id="PF02894">
    <property type="entry name" value="GFO_IDH_MocA_C"/>
    <property type="match status" value="1"/>
</dbReference>
<dbReference type="SUPFAM" id="SSF55347">
    <property type="entry name" value="Glyceraldehyde-3-phosphate dehydrogenase-like, C-terminal domain"/>
    <property type="match status" value="1"/>
</dbReference>
<dbReference type="EMBL" id="CP046401">
    <property type="protein sequence ID" value="QGY43772.1"/>
    <property type="molecule type" value="Genomic_DNA"/>
</dbReference>
<dbReference type="KEGG" id="mcos:GM418_08905"/>
<dbReference type="InterPro" id="IPR000683">
    <property type="entry name" value="Gfo/Idh/MocA-like_OxRdtase_N"/>
</dbReference>
<name>A0A6I6JUD4_9BACT</name>
<dbReference type="InterPro" id="IPR006311">
    <property type="entry name" value="TAT_signal"/>
</dbReference>
<dbReference type="Gene3D" id="3.40.50.720">
    <property type="entry name" value="NAD(P)-binding Rossmann-like Domain"/>
    <property type="match status" value="1"/>
</dbReference>
<reference evidence="3 4" key="1">
    <citation type="submission" date="2019-11" db="EMBL/GenBank/DDBJ databases">
        <authorList>
            <person name="Zheng R.K."/>
            <person name="Sun C.M."/>
        </authorList>
    </citation>
    <scope>NUCLEOTIDE SEQUENCE [LARGE SCALE GENOMIC DNA]</scope>
    <source>
        <strain evidence="3 4">WC007</strain>
    </source>
</reference>
<dbReference type="Gene3D" id="3.30.360.10">
    <property type="entry name" value="Dihydrodipicolinate Reductase, domain 2"/>
    <property type="match status" value="1"/>
</dbReference>
<dbReference type="InterPro" id="IPR050463">
    <property type="entry name" value="Gfo/Idh/MocA_oxidrdct_glycsds"/>
</dbReference>
<accession>A0A6I6JUD4</accession>
<dbReference type="PROSITE" id="PS51318">
    <property type="entry name" value="TAT"/>
    <property type="match status" value="1"/>
</dbReference>
<gene>
    <name evidence="3" type="ORF">GM418_08905</name>
</gene>
<dbReference type="AlphaFoldDB" id="A0A6I6JUD4"/>
<dbReference type="GO" id="GO:0000166">
    <property type="term" value="F:nucleotide binding"/>
    <property type="evidence" value="ECO:0007669"/>
    <property type="project" value="InterPro"/>
</dbReference>
<evidence type="ECO:0000313" key="4">
    <source>
        <dbReference type="Proteomes" id="UP000428260"/>
    </source>
</evidence>
<dbReference type="Proteomes" id="UP000428260">
    <property type="component" value="Chromosome"/>
</dbReference>
<dbReference type="SUPFAM" id="SSF51735">
    <property type="entry name" value="NAD(P)-binding Rossmann-fold domains"/>
    <property type="match status" value="1"/>
</dbReference>
<protein>
    <recommendedName>
        <fullName evidence="5">Gfo/Idh/MocA family oxidoreductase</fullName>
    </recommendedName>
</protein>
<proteinExistence type="predicted"/>
<dbReference type="InterPro" id="IPR036291">
    <property type="entry name" value="NAD(P)-bd_dom_sf"/>
</dbReference>
<feature type="domain" description="Gfo/Idh/MocA-like oxidoreductase C-terminal" evidence="2">
    <location>
        <begin position="255"/>
        <end position="350"/>
    </location>
</feature>
<evidence type="ECO:0000313" key="3">
    <source>
        <dbReference type="EMBL" id="QGY43772.1"/>
    </source>
</evidence>
<dbReference type="RefSeq" id="WP_158865235.1">
    <property type="nucleotide sequence ID" value="NZ_CP046401.1"/>
</dbReference>
<keyword evidence="4" id="KW-1185">Reference proteome</keyword>
<feature type="domain" description="Gfo/Idh/MocA-like oxidoreductase N-terminal" evidence="1">
    <location>
        <begin position="68"/>
        <end position="192"/>
    </location>
</feature>
<evidence type="ECO:0000259" key="1">
    <source>
        <dbReference type="Pfam" id="PF01408"/>
    </source>
</evidence>
<dbReference type="Pfam" id="PF01408">
    <property type="entry name" value="GFO_IDH_MocA"/>
    <property type="match status" value="1"/>
</dbReference>
<organism evidence="3 4">
    <name type="scientific">Maribellus comscasis</name>
    <dbReference type="NCBI Taxonomy" id="2681766"/>
    <lineage>
        <taxon>Bacteria</taxon>
        <taxon>Pseudomonadati</taxon>
        <taxon>Bacteroidota</taxon>
        <taxon>Bacteroidia</taxon>
        <taxon>Marinilabiliales</taxon>
        <taxon>Prolixibacteraceae</taxon>
        <taxon>Maribellus</taxon>
    </lineage>
</organism>
<sequence length="453" mass="49351">MSNNNFSRRKFLTGAAAVGAAGAMGVGTFTSCATGGGTAAAGGSYDWVPRDYNFPPMLDQVPEGKVLKAGVIGCGGRGSGAAVNFLEAGGTTVEVTALGDVFKDRLDSCNEKIKNAGRDAVPEENCFIGFDAYEKVIDSGVDIVILATPPKFRPEQFEAAVKARKHVFMEKPVAVDPVGIRQVLAAAKMAESQGLVVVAGTQRRHEHSYINLYKELTNNAIGKITGGEVYWNGGKLWHRDNNPDWSEMEWMIRDWVNWCWLSGDHIVEQHVHNIDVANWYIGKHPVKALGFGSRQRRVTGDQYDNFAVDYIYDDGMHILSTCRQINGCSNGVYEIFHGTKAIATTDGHNPKIVDATGAELFVAEGSETSPYVQEHKNLITCIRQSIPFNEAENVATSVMVAIMGRVSAYTGKEVTFDEMMNSDMKLGPDTYVMGDIGYMKDAEVPVPGTLERG</sequence>
<evidence type="ECO:0000259" key="2">
    <source>
        <dbReference type="Pfam" id="PF02894"/>
    </source>
</evidence>
<dbReference type="PANTHER" id="PTHR43818">
    <property type="entry name" value="BCDNA.GH03377"/>
    <property type="match status" value="1"/>
</dbReference>